<dbReference type="SUPFAM" id="SSF56784">
    <property type="entry name" value="HAD-like"/>
    <property type="match status" value="1"/>
</dbReference>
<dbReference type="InterPro" id="IPR050510">
    <property type="entry name" value="Cation_transp_ATPase_P-type"/>
</dbReference>
<sequence>MKFPGPHSLVFAVMRMDPVTMVQHFNDPDLTARAQAINPRKYLVLLNAGMGLPLPNNAWFPFLIHPIANVLRHPDPVLGITPDMAIPIHPNVHNSRGHEPIRTVTPFPFPNCYHWFHNSANVRVRRKDDLFDDSVAVHIAPQEFQAIRQKFADDYRRINEFLAANPPPVDAPKNNDTESMDDALVQDDLDPAAGSASSDAEDGQDDDLEDVIYNNVLGFGQDLLAEQVPLVDLWYELTDHLTADTIPSPVDFYKERDAIKAIIGEGRARYPYIAPPCINEEVRRLMSDSASQISEYSARLDDAAPTQPPVSDTETAAQHSELASNAEATAGQPASAAHAAVVSASSQSSLASVVASTPTQASGTAEAIARKINLILGETKETLSKKTGRPVEDIYEDEVDAVVIHGDDIDSLQGWQWQWDQIFAKNEIVFARTSPQHKLEIVKRAQALGHIVGVTGDGEDVRNRQRAVAGSSPPPLCDRQPPSIHISTRPFPCLPSSPSPAHPHLLRPPKTWHSALRLLTFYPHQRLSPRAPSVSHPVAHPASFFPTAISVTASHTRPPTHSQRLDAAHTLYRLSVSLNPPQLLIL</sequence>
<protein>
    <submittedName>
        <fullName evidence="4">Uncharacterized protein</fullName>
    </submittedName>
</protein>
<dbReference type="GO" id="GO:1990573">
    <property type="term" value="P:potassium ion import across plasma membrane"/>
    <property type="evidence" value="ECO:0007669"/>
    <property type="project" value="TreeGrafter"/>
</dbReference>
<name>A0A060ST46_PYCCI</name>
<keyword evidence="2" id="KW-1003">Cell membrane</keyword>
<proteinExistence type="predicted"/>
<feature type="compositionally biased region" description="Polar residues" evidence="3">
    <location>
        <begin position="309"/>
        <end position="327"/>
    </location>
</feature>
<dbReference type="GO" id="GO:0006883">
    <property type="term" value="P:intracellular sodium ion homeostasis"/>
    <property type="evidence" value="ECO:0007669"/>
    <property type="project" value="TreeGrafter"/>
</dbReference>
<accession>A0A060ST46</accession>
<dbReference type="Proteomes" id="UP000029665">
    <property type="component" value="Unassembled WGS sequence"/>
</dbReference>
<dbReference type="STRING" id="5643.A0A060ST46"/>
<keyword evidence="5" id="KW-1185">Reference proteome</keyword>
<dbReference type="GO" id="GO:0005886">
    <property type="term" value="C:plasma membrane"/>
    <property type="evidence" value="ECO:0007669"/>
    <property type="project" value="UniProtKB-SubCell"/>
</dbReference>
<comment type="caution">
    <text evidence="4">The sequence shown here is derived from an EMBL/GenBank/DDBJ whole genome shotgun (WGS) entry which is preliminary data.</text>
</comment>
<dbReference type="HOGENOM" id="CLU_465504_0_0_1"/>
<evidence type="ECO:0000256" key="1">
    <source>
        <dbReference type="ARBA" id="ARBA00004651"/>
    </source>
</evidence>
<reference evidence="4" key="1">
    <citation type="submission" date="2014-01" db="EMBL/GenBank/DDBJ databases">
        <title>The genome of the white-rot fungus Pycnoporus cinnabarinus: a basidiomycete model with a versatile arsenal for lignocellulosic biomass breakdown.</title>
        <authorList>
            <person name="Levasseur A."/>
            <person name="Lomascolo A."/>
            <person name="Ruiz-Duenas F.J."/>
            <person name="Uzan E."/>
            <person name="Piumi F."/>
            <person name="Kues U."/>
            <person name="Ram A.F.J."/>
            <person name="Murat C."/>
            <person name="Haon M."/>
            <person name="Benoit I."/>
            <person name="Arfi Y."/>
            <person name="Chevret D."/>
            <person name="Drula E."/>
            <person name="Kwon M.J."/>
            <person name="Gouret P."/>
            <person name="Lesage-Meessen L."/>
            <person name="Lombard V."/>
            <person name="Mariette J."/>
            <person name="Noirot C."/>
            <person name="Park J."/>
            <person name="Patyshakuliyeva A."/>
            <person name="Wieneger R.A.B."/>
            <person name="Wosten H.A.B."/>
            <person name="Martin F."/>
            <person name="Coutinho P.M."/>
            <person name="de Vries R."/>
            <person name="Martinez A.T."/>
            <person name="Klopp C."/>
            <person name="Pontarotti P."/>
            <person name="Henrissat B."/>
            <person name="Record E."/>
        </authorList>
    </citation>
    <scope>NUCLEOTIDE SEQUENCE [LARGE SCALE GENOMIC DNA]</scope>
    <source>
        <strain evidence="4">BRFM137</strain>
    </source>
</reference>
<evidence type="ECO:0000313" key="5">
    <source>
        <dbReference type="Proteomes" id="UP000029665"/>
    </source>
</evidence>
<dbReference type="OrthoDB" id="2930792at2759"/>
<comment type="subcellular location">
    <subcellularLocation>
        <location evidence="1">Cell membrane</location>
        <topology evidence="1">Multi-pass membrane protein</topology>
    </subcellularLocation>
</comment>
<organism evidence="4 5">
    <name type="scientific">Pycnoporus cinnabarinus</name>
    <name type="common">Cinnabar-red polypore</name>
    <name type="synonym">Trametes cinnabarina</name>
    <dbReference type="NCBI Taxonomy" id="5643"/>
    <lineage>
        <taxon>Eukaryota</taxon>
        <taxon>Fungi</taxon>
        <taxon>Dikarya</taxon>
        <taxon>Basidiomycota</taxon>
        <taxon>Agaricomycotina</taxon>
        <taxon>Agaricomycetes</taxon>
        <taxon>Polyporales</taxon>
        <taxon>Polyporaceae</taxon>
        <taxon>Trametes</taxon>
    </lineage>
</organism>
<dbReference type="PANTHER" id="PTHR43294:SF21">
    <property type="entry name" value="CATION TRANSPORTING ATPASE"/>
    <property type="match status" value="1"/>
</dbReference>
<keyword evidence="2" id="KW-0472">Membrane</keyword>
<dbReference type="InterPro" id="IPR023214">
    <property type="entry name" value="HAD_sf"/>
</dbReference>
<dbReference type="EMBL" id="CCBP010000462">
    <property type="protein sequence ID" value="CDO77717.1"/>
    <property type="molecule type" value="Genomic_DNA"/>
</dbReference>
<dbReference type="GO" id="GO:0030007">
    <property type="term" value="P:intracellular potassium ion homeostasis"/>
    <property type="evidence" value="ECO:0007669"/>
    <property type="project" value="TreeGrafter"/>
</dbReference>
<feature type="region of interest" description="Disordered" evidence="3">
    <location>
        <begin position="299"/>
        <end position="331"/>
    </location>
</feature>
<dbReference type="GO" id="GO:0036376">
    <property type="term" value="P:sodium ion export across plasma membrane"/>
    <property type="evidence" value="ECO:0007669"/>
    <property type="project" value="TreeGrafter"/>
</dbReference>
<evidence type="ECO:0000256" key="3">
    <source>
        <dbReference type="SAM" id="MobiDB-lite"/>
    </source>
</evidence>
<evidence type="ECO:0000313" key="4">
    <source>
        <dbReference type="EMBL" id="CDO77717.1"/>
    </source>
</evidence>
<dbReference type="GO" id="GO:0005391">
    <property type="term" value="F:P-type sodium:potassium-exchanging transporter activity"/>
    <property type="evidence" value="ECO:0007669"/>
    <property type="project" value="TreeGrafter"/>
</dbReference>
<dbReference type="PANTHER" id="PTHR43294">
    <property type="entry name" value="SODIUM/POTASSIUM-TRANSPORTING ATPASE SUBUNIT ALPHA"/>
    <property type="match status" value="1"/>
</dbReference>
<evidence type="ECO:0000256" key="2">
    <source>
        <dbReference type="ARBA" id="ARBA00022475"/>
    </source>
</evidence>
<gene>
    <name evidence="4" type="ORF">BN946_scf184969.g68</name>
</gene>
<dbReference type="GO" id="GO:1902600">
    <property type="term" value="P:proton transmembrane transport"/>
    <property type="evidence" value="ECO:0007669"/>
    <property type="project" value="TreeGrafter"/>
</dbReference>
<dbReference type="InterPro" id="IPR036412">
    <property type="entry name" value="HAD-like_sf"/>
</dbReference>
<dbReference type="AlphaFoldDB" id="A0A060ST46"/>
<dbReference type="Gene3D" id="3.40.50.1000">
    <property type="entry name" value="HAD superfamily/HAD-like"/>
    <property type="match status" value="1"/>
</dbReference>